<evidence type="ECO:0000256" key="4">
    <source>
        <dbReference type="ARBA" id="ARBA00022729"/>
    </source>
</evidence>
<dbReference type="Proteomes" id="UP000242258">
    <property type="component" value="Unassembled WGS sequence"/>
</dbReference>
<comment type="function">
    <text evidence="7">Possible subunit of a heme lyase.</text>
</comment>
<dbReference type="STRING" id="1628148.BI198_12235"/>
<dbReference type="RefSeq" id="WP_070049803.1">
    <property type="nucleotide sequence ID" value="NZ_CBCSDO010000008.1"/>
</dbReference>
<dbReference type="InterPro" id="IPR038297">
    <property type="entry name" value="CcmH/CycL/NrfF/Ccl2_sf"/>
</dbReference>
<feature type="transmembrane region" description="Helical" evidence="7">
    <location>
        <begin position="102"/>
        <end position="121"/>
    </location>
</feature>
<evidence type="ECO:0000256" key="5">
    <source>
        <dbReference type="ARBA" id="ARBA00022748"/>
    </source>
</evidence>
<evidence type="ECO:0000256" key="7">
    <source>
        <dbReference type="RuleBase" id="RU364112"/>
    </source>
</evidence>
<keyword evidence="6 7" id="KW-0408">Iron</keyword>
<evidence type="ECO:0000313" key="9">
    <source>
        <dbReference type="EMBL" id="OEY70249.1"/>
    </source>
</evidence>
<dbReference type="FunFam" id="1.10.8.640:FF:000001">
    <property type="entry name" value="Cytochrome c-type biogenesis protein"/>
    <property type="match status" value="1"/>
</dbReference>
<evidence type="ECO:0000256" key="2">
    <source>
        <dbReference type="ARBA" id="ARBA00022617"/>
    </source>
</evidence>
<dbReference type="PANTHER" id="PTHR47870:SF1">
    <property type="entry name" value="CYTOCHROME C-TYPE BIOGENESIS PROTEIN CCMH"/>
    <property type="match status" value="1"/>
</dbReference>
<evidence type="ECO:0000259" key="8">
    <source>
        <dbReference type="Pfam" id="PF03918"/>
    </source>
</evidence>
<evidence type="ECO:0000256" key="6">
    <source>
        <dbReference type="ARBA" id="ARBA00023004"/>
    </source>
</evidence>
<dbReference type="CDD" id="cd16378">
    <property type="entry name" value="CcmH_N"/>
    <property type="match status" value="1"/>
</dbReference>
<dbReference type="AlphaFoldDB" id="A0A1E7Q7V6"/>
<dbReference type="OrthoDB" id="9804975at2"/>
<keyword evidence="3 7" id="KW-0479">Metal-binding</keyword>
<sequence length="166" mass="18964">MKRLLLVLICVFAANFSQANEIMPFKDAAERQLYQQLTAELRCPQCQNQNVADSNAVVAVDMREKTFELIQQGKSREQILDYMVNRYGDFAHYQPPLNKLTLWLWIAPFAMLVALLAFGAYRRKTTSTVQANVADSASENTVSSNAADNKHNEELDKLIDRYRSKK</sequence>
<keyword evidence="7" id="KW-0472">Membrane</keyword>
<protein>
    <recommendedName>
        <fullName evidence="7">Cytochrome c-type biogenesis protein</fullName>
    </recommendedName>
</protein>
<keyword evidence="7" id="KW-0812">Transmembrane</keyword>
<dbReference type="PANTHER" id="PTHR47870">
    <property type="entry name" value="CYTOCHROME C-TYPE BIOGENESIS PROTEIN CCMH"/>
    <property type="match status" value="1"/>
</dbReference>
<comment type="caution">
    <text evidence="9">The sequence shown here is derived from an EMBL/GenBank/DDBJ whole genome shotgun (WGS) entry which is preliminary data.</text>
</comment>
<feature type="chain" id="PRO_5011019304" description="Cytochrome c-type biogenesis protein" evidence="7">
    <location>
        <begin position="20"/>
        <end position="166"/>
    </location>
</feature>
<evidence type="ECO:0000256" key="1">
    <source>
        <dbReference type="ARBA" id="ARBA00010342"/>
    </source>
</evidence>
<organism evidence="9 10">
    <name type="scientific">Rheinheimera salexigens</name>
    <dbReference type="NCBI Taxonomy" id="1628148"/>
    <lineage>
        <taxon>Bacteria</taxon>
        <taxon>Pseudomonadati</taxon>
        <taxon>Pseudomonadota</taxon>
        <taxon>Gammaproteobacteria</taxon>
        <taxon>Chromatiales</taxon>
        <taxon>Chromatiaceae</taxon>
        <taxon>Rheinheimera</taxon>
    </lineage>
</organism>
<keyword evidence="7" id="KW-1133">Transmembrane helix</keyword>
<evidence type="ECO:0000256" key="3">
    <source>
        <dbReference type="ARBA" id="ARBA00022723"/>
    </source>
</evidence>
<dbReference type="GO" id="GO:0005886">
    <property type="term" value="C:plasma membrane"/>
    <property type="evidence" value="ECO:0007669"/>
    <property type="project" value="TreeGrafter"/>
</dbReference>
<gene>
    <name evidence="9" type="ORF">BI198_12235</name>
</gene>
<keyword evidence="4 7" id="KW-0732">Signal</keyword>
<dbReference type="GO" id="GO:0046872">
    <property type="term" value="F:metal ion binding"/>
    <property type="evidence" value="ECO:0007669"/>
    <property type="project" value="UniProtKB-KW"/>
</dbReference>
<feature type="signal peptide" evidence="7">
    <location>
        <begin position="1"/>
        <end position="19"/>
    </location>
</feature>
<evidence type="ECO:0000313" key="10">
    <source>
        <dbReference type="Proteomes" id="UP000242258"/>
    </source>
</evidence>
<dbReference type="InterPro" id="IPR005616">
    <property type="entry name" value="CcmH/CycL/Ccl2/NrfF_N"/>
</dbReference>
<proteinExistence type="inferred from homology"/>
<comment type="similarity">
    <text evidence="1 7">Belongs to the CcmH/CycL/Ccl2/NrfF family.</text>
</comment>
<dbReference type="GO" id="GO:0017004">
    <property type="term" value="P:cytochrome complex assembly"/>
    <property type="evidence" value="ECO:0007669"/>
    <property type="project" value="UniProtKB-KW"/>
</dbReference>
<keyword evidence="2 7" id="KW-0349">Heme</keyword>
<dbReference type="EMBL" id="MKEK01000001">
    <property type="protein sequence ID" value="OEY70249.1"/>
    <property type="molecule type" value="Genomic_DNA"/>
</dbReference>
<dbReference type="Pfam" id="PF03918">
    <property type="entry name" value="CcmH"/>
    <property type="match status" value="1"/>
</dbReference>
<dbReference type="Gene3D" id="1.10.8.640">
    <property type="entry name" value="Cytochrome C biogenesis protein"/>
    <property type="match status" value="1"/>
</dbReference>
<reference evidence="10" key="1">
    <citation type="submission" date="2016-09" db="EMBL/GenBank/DDBJ databases">
        <authorList>
            <person name="Wan X."/>
            <person name="Hou S."/>
        </authorList>
    </citation>
    <scope>NUCLEOTIDE SEQUENCE [LARGE SCALE GENOMIC DNA]</scope>
    <source>
        <strain evidence="10">KH87</strain>
    </source>
</reference>
<keyword evidence="10" id="KW-1185">Reference proteome</keyword>
<dbReference type="InterPro" id="IPR051263">
    <property type="entry name" value="C-type_cytochrome_biogenesis"/>
</dbReference>
<name>A0A1E7Q7V6_9GAMM</name>
<keyword evidence="5" id="KW-0201">Cytochrome c-type biogenesis</keyword>
<feature type="domain" description="CcmH/CycL/Ccl2/NrfF N-terminal" evidence="8">
    <location>
        <begin position="7"/>
        <end position="139"/>
    </location>
</feature>
<accession>A0A1E7Q7V6</accession>